<dbReference type="Proteomes" id="UP001383192">
    <property type="component" value="Unassembled WGS sequence"/>
</dbReference>
<feature type="compositionally biased region" description="Polar residues" evidence="1">
    <location>
        <begin position="163"/>
        <end position="174"/>
    </location>
</feature>
<name>A0AAW0D0F0_9AGAR</name>
<reference evidence="2 3" key="1">
    <citation type="submission" date="2024-01" db="EMBL/GenBank/DDBJ databases">
        <title>A draft genome for a cacao thread blight-causing isolate of Paramarasmius palmivorus.</title>
        <authorList>
            <person name="Baruah I.K."/>
            <person name="Bukari Y."/>
            <person name="Amoako-Attah I."/>
            <person name="Meinhardt L.W."/>
            <person name="Bailey B.A."/>
            <person name="Cohen S.P."/>
        </authorList>
    </citation>
    <scope>NUCLEOTIDE SEQUENCE [LARGE SCALE GENOMIC DNA]</scope>
    <source>
        <strain evidence="2 3">GH-12</strain>
    </source>
</reference>
<evidence type="ECO:0000256" key="1">
    <source>
        <dbReference type="SAM" id="MobiDB-lite"/>
    </source>
</evidence>
<dbReference type="AlphaFoldDB" id="A0AAW0D0F0"/>
<gene>
    <name evidence="2" type="ORF">VNI00_007300</name>
</gene>
<keyword evidence="3" id="KW-1185">Reference proteome</keyword>
<sequence length="174" mass="20142">MRIRNCDGYPPVDVYIHGGNRWMNQDQVRMRVQWGRLALQRGEQVDELTRELIEEDDVARRSTNQSWERYLERFRAMQEEDNDSDNDHDHDSDSDSNTESDTASDNASDEYKTSRLLKRRRMAEDKEERVESETTVDVSDGEVSGQAGATDEHDEVDVDVESPLTTQAQDTMKP</sequence>
<evidence type="ECO:0000313" key="2">
    <source>
        <dbReference type="EMBL" id="KAK7045871.1"/>
    </source>
</evidence>
<evidence type="ECO:0000313" key="3">
    <source>
        <dbReference type="Proteomes" id="UP001383192"/>
    </source>
</evidence>
<protein>
    <submittedName>
        <fullName evidence="2">Uncharacterized protein</fullName>
    </submittedName>
</protein>
<feature type="region of interest" description="Disordered" evidence="1">
    <location>
        <begin position="73"/>
        <end position="174"/>
    </location>
</feature>
<comment type="caution">
    <text evidence="2">The sequence shown here is derived from an EMBL/GenBank/DDBJ whole genome shotgun (WGS) entry which is preliminary data.</text>
</comment>
<accession>A0AAW0D0F0</accession>
<proteinExistence type="predicted"/>
<dbReference type="EMBL" id="JAYKXP010000023">
    <property type="protein sequence ID" value="KAK7045871.1"/>
    <property type="molecule type" value="Genomic_DNA"/>
</dbReference>
<organism evidence="2 3">
    <name type="scientific">Paramarasmius palmivorus</name>
    <dbReference type="NCBI Taxonomy" id="297713"/>
    <lineage>
        <taxon>Eukaryota</taxon>
        <taxon>Fungi</taxon>
        <taxon>Dikarya</taxon>
        <taxon>Basidiomycota</taxon>
        <taxon>Agaricomycotina</taxon>
        <taxon>Agaricomycetes</taxon>
        <taxon>Agaricomycetidae</taxon>
        <taxon>Agaricales</taxon>
        <taxon>Marasmiineae</taxon>
        <taxon>Marasmiaceae</taxon>
        <taxon>Paramarasmius</taxon>
    </lineage>
</organism>
<feature type="compositionally biased region" description="Basic and acidic residues" evidence="1">
    <location>
        <begin position="122"/>
        <end position="132"/>
    </location>
</feature>